<keyword evidence="1" id="KW-0472">Membrane</keyword>
<proteinExistence type="predicted"/>
<name>A0A0G0ZF92_9BACT</name>
<accession>A0A0G0ZF92</accession>
<protein>
    <submittedName>
        <fullName evidence="2">Uncharacterized protein</fullName>
    </submittedName>
</protein>
<comment type="caution">
    <text evidence="2">The sequence shown here is derived from an EMBL/GenBank/DDBJ whole genome shotgun (WGS) entry which is preliminary data.</text>
</comment>
<reference evidence="2 3" key="1">
    <citation type="journal article" date="2015" name="Nature">
        <title>rRNA introns, odd ribosomes, and small enigmatic genomes across a large radiation of phyla.</title>
        <authorList>
            <person name="Brown C.T."/>
            <person name="Hug L.A."/>
            <person name="Thomas B.C."/>
            <person name="Sharon I."/>
            <person name="Castelle C.J."/>
            <person name="Singh A."/>
            <person name="Wilkins M.J."/>
            <person name="Williams K.H."/>
            <person name="Banfield J.F."/>
        </authorList>
    </citation>
    <scope>NUCLEOTIDE SEQUENCE [LARGE SCALE GENOMIC DNA]</scope>
</reference>
<sequence>MKSKYSKFKIKQKNHSRGVLLLELLISISILAAILSVGSQAVWVSMQSGKISSESDLAIGLAGEALEATRGVVDEKWQNIYSLTKGSQHYYPAVVGGKWTLVSGDETIALNTARYTRYIVIDNVSRDLSTRMVESTYDSANDDPSTQKVTVTVEWLGAGSPVVVSDYFFRWRNKICNQTDWSGGIGSGWKNCPDTTYGSIGPIGTEINTTGGTLKLQ</sequence>
<organism evidence="2 3">
    <name type="scientific">Candidatus Nomurabacteria bacterium GW2011_GWC2_42_20</name>
    <dbReference type="NCBI Taxonomy" id="1618756"/>
    <lineage>
        <taxon>Bacteria</taxon>
        <taxon>Candidatus Nomuraibacteriota</taxon>
    </lineage>
</organism>
<evidence type="ECO:0000256" key="1">
    <source>
        <dbReference type="SAM" id="Phobius"/>
    </source>
</evidence>
<evidence type="ECO:0000313" key="2">
    <source>
        <dbReference type="EMBL" id="KKS47354.1"/>
    </source>
</evidence>
<dbReference type="STRING" id="1618756.UV12_C0008G0022"/>
<keyword evidence="1" id="KW-0812">Transmembrane</keyword>
<gene>
    <name evidence="2" type="ORF">UV12_C0008G0022</name>
</gene>
<feature type="transmembrane region" description="Helical" evidence="1">
    <location>
        <begin position="20"/>
        <end position="43"/>
    </location>
</feature>
<dbReference type="Proteomes" id="UP000034704">
    <property type="component" value="Unassembled WGS sequence"/>
</dbReference>
<keyword evidence="1" id="KW-1133">Transmembrane helix</keyword>
<dbReference type="AlphaFoldDB" id="A0A0G0ZF92"/>
<dbReference type="EMBL" id="LCDG01000008">
    <property type="protein sequence ID" value="KKS47354.1"/>
    <property type="molecule type" value="Genomic_DNA"/>
</dbReference>
<evidence type="ECO:0000313" key="3">
    <source>
        <dbReference type="Proteomes" id="UP000034704"/>
    </source>
</evidence>